<evidence type="ECO:0000256" key="1">
    <source>
        <dbReference type="SAM" id="Coils"/>
    </source>
</evidence>
<dbReference type="RefSeq" id="XP_014664315.1">
    <property type="nucleotide sequence ID" value="XM_014808829.1"/>
</dbReference>
<protein>
    <submittedName>
        <fullName evidence="3">Cytokine receptor-like factor 3</fullName>
    </submittedName>
</protein>
<name>A0ABM1DWJ4_PRICU</name>
<dbReference type="Proteomes" id="UP000695022">
    <property type="component" value="Unplaced"/>
</dbReference>
<accession>A0ABM1DWJ4</accession>
<keyword evidence="2" id="KW-1185">Reference proteome</keyword>
<evidence type="ECO:0000313" key="3">
    <source>
        <dbReference type="RefSeq" id="XP_014664315.1"/>
    </source>
</evidence>
<feature type="non-terminal residue" evidence="3">
    <location>
        <position position="189"/>
    </location>
</feature>
<dbReference type="GeneID" id="106806767"/>
<feature type="coiled-coil region" evidence="1">
    <location>
        <begin position="9"/>
        <end position="80"/>
    </location>
</feature>
<organism evidence="2 3">
    <name type="scientific">Priapulus caudatus</name>
    <name type="common">Priapulid worm</name>
    <dbReference type="NCBI Taxonomy" id="37621"/>
    <lineage>
        <taxon>Eukaryota</taxon>
        <taxon>Metazoa</taxon>
        <taxon>Ecdysozoa</taxon>
        <taxon>Scalidophora</taxon>
        <taxon>Priapulida</taxon>
        <taxon>Priapulimorpha</taxon>
        <taxon>Priapulimorphida</taxon>
        <taxon>Priapulidae</taxon>
        <taxon>Priapulus</taxon>
    </lineage>
</organism>
<evidence type="ECO:0000313" key="2">
    <source>
        <dbReference type="Proteomes" id="UP000695022"/>
    </source>
</evidence>
<keyword evidence="1" id="KW-0175">Coiled coil</keyword>
<proteinExistence type="predicted"/>
<sequence length="189" mass="21216">MEEIIQRNISETLENAKHYKSNLEELLNSLTLAENQIQVSALHTEKQLEERFSQLKRNILDTIDERKKLLTTQVKQVEETSLAPLQQCRGLIQKSLDNADILLNEGSVILKRSNNEAQESLTTFNEKAAEIVSLPEVPSLSDVACISISFNDTWINKLTSHINNYGTVSPQGPVQITETIEQPGAITVF</sequence>
<gene>
    <name evidence="3" type="primary">LOC106806767</name>
</gene>
<reference evidence="3" key="1">
    <citation type="submission" date="2025-08" db="UniProtKB">
        <authorList>
            <consortium name="RefSeq"/>
        </authorList>
    </citation>
    <scope>IDENTIFICATION</scope>
</reference>